<dbReference type="GO" id="GO:0005829">
    <property type="term" value="C:cytosol"/>
    <property type="evidence" value="ECO:0007669"/>
    <property type="project" value="TreeGrafter"/>
</dbReference>
<dbReference type="AlphaFoldDB" id="A0A9X3AST4"/>
<dbReference type="Proteomes" id="UP001147830">
    <property type="component" value="Unassembled WGS sequence"/>
</dbReference>
<evidence type="ECO:0000313" key="3">
    <source>
        <dbReference type="Proteomes" id="UP001147830"/>
    </source>
</evidence>
<evidence type="ECO:0000256" key="1">
    <source>
        <dbReference type="ARBA" id="ARBA00038308"/>
    </source>
</evidence>
<dbReference type="PANTHER" id="PTHR37528:SF1">
    <property type="entry name" value="UPF0149 PROTEIN YGFB"/>
    <property type="match status" value="1"/>
</dbReference>
<keyword evidence="3" id="KW-1185">Reference proteome</keyword>
<reference evidence="2" key="1">
    <citation type="journal article" date="2022" name="Front. Microbiol.">
        <title>Genome-based taxonomic rearrangement of Oceanobacter-related bacteria including the description of Thalassolituus hydrocarbonoclasticus sp. nov. and Thalassolituus pacificus sp. nov. and emended description of the genus Thalassolituus.</title>
        <authorList>
            <person name="Dong C."/>
            <person name="Wei L."/>
            <person name="Wang J."/>
            <person name="Lai Q."/>
            <person name="Huang Z."/>
            <person name="Shao Z."/>
        </authorList>
    </citation>
    <scope>NUCLEOTIDE SEQUENCE</scope>
    <source>
        <strain evidence="2">59MF3M-4</strain>
    </source>
</reference>
<protein>
    <submittedName>
        <fullName evidence="2">UPF0149 family protein</fullName>
    </submittedName>
</protein>
<dbReference type="RefSeq" id="WP_260976194.1">
    <property type="nucleotide sequence ID" value="NZ_JAOANI010000015.1"/>
</dbReference>
<gene>
    <name evidence="2" type="ORF">NYR02_09875</name>
</gene>
<dbReference type="EMBL" id="JAOANI010000015">
    <property type="protein sequence ID" value="MCT7359328.1"/>
    <property type="molecule type" value="Genomic_DNA"/>
</dbReference>
<evidence type="ECO:0000313" key="2">
    <source>
        <dbReference type="EMBL" id="MCT7359328.1"/>
    </source>
</evidence>
<dbReference type="Pfam" id="PF03695">
    <property type="entry name" value="UPF0149"/>
    <property type="match status" value="1"/>
</dbReference>
<comment type="similarity">
    <text evidence="1">Belongs to the UPF0149 family.</text>
</comment>
<dbReference type="PANTHER" id="PTHR37528">
    <property type="entry name" value="UPF0149 PROTEIN YGFB"/>
    <property type="match status" value="1"/>
</dbReference>
<name>A0A9X3AST4_9GAMM</name>
<dbReference type="Gene3D" id="1.20.120.740">
    <property type="entry name" value="YgfB uncharacterised protein family UPF0149, PF03695"/>
    <property type="match status" value="1"/>
</dbReference>
<dbReference type="InterPro" id="IPR011978">
    <property type="entry name" value="YgfB-like"/>
</dbReference>
<accession>A0A9X3AST4</accession>
<reference evidence="2" key="2">
    <citation type="submission" date="2022-08" db="EMBL/GenBank/DDBJ databases">
        <authorList>
            <person name="Dong C."/>
        </authorList>
    </citation>
    <scope>NUCLEOTIDE SEQUENCE</scope>
    <source>
        <strain evidence="2">59MF3M-4</strain>
    </source>
</reference>
<dbReference type="InterPro" id="IPR036255">
    <property type="entry name" value="YgfB-like_sf"/>
</dbReference>
<comment type="caution">
    <text evidence="2">The sequence shown here is derived from an EMBL/GenBank/DDBJ whole genome shotgun (WGS) entry which is preliminary data.</text>
</comment>
<organism evidence="2 3">
    <name type="scientific">Thalassolituus pacificus</name>
    <dbReference type="NCBI Taxonomy" id="2975440"/>
    <lineage>
        <taxon>Bacteria</taxon>
        <taxon>Pseudomonadati</taxon>
        <taxon>Pseudomonadota</taxon>
        <taxon>Gammaproteobacteria</taxon>
        <taxon>Oceanospirillales</taxon>
        <taxon>Oceanospirillaceae</taxon>
        <taxon>Thalassolituus</taxon>
    </lineage>
</organism>
<sequence>MTIEFSAAADLWLESRCYQTPSALHGWLTGYLASGARLKPADWLVEAQEYLELEDAPEAPLQSFLQTFYDDVLVGLSGESMEFSVLLPADEDADIDEQVECLAQWSKGFLDGFGASGQIQGKVPEDVMEVLQDLDAFSQASLDDPQDPQNEMLYLELAEHARVAALTVFYGMNKAAPATKTLH</sequence>
<proteinExistence type="inferred from homology"/>
<dbReference type="SUPFAM" id="SSF101327">
    <property type="entry name" value="YgfB-like"/>
    <property type="match status" value="1"/>
</dbReference>